<comment type="caution">
    <text evidence="1">The sequence shown here is derived from an EMBL/GenBank/DDBJ whole genome shotgun (WGS) entry which is preliminary data.</text>
</comment>
<sequence>MYRRQVQWQIYVSGAERCLLLWQLRVPDDRGGFFLGWLTPKTLWIERDEAMITDLRETADRLLELEAF</sequence>
<evidence type="ECO:0000313" key="2">
    <source>
        <dbReference type="Proteomes" id="UP000306192"/>
    </source>
</evidence>
<dbReference type="AlphaFoldDB" id="A0A4T2B5B9"/>
<keyword evidence="2" id="KW-1185">Reference proteome</keyword>
<dbReference type="InterPro" id="IPR011604">
    <property type="entry name" value="PDDEXK-like_dom_sf"/>
</dbReference>
<protein>
    <submittedName>
        <fullName evidence="1">Uncharacterized protein</fullName>
    </submittedName>
</protein>
<dbReference type="SUPFAM" id="SSF52980">
    <property type="entry name" value="Restriction endonuclease-like"/>
    <property type="match status" value="1"/>
</dbReference>
<name>A0A4T2B5B9_9MICO</name>
<proteinExistence type="predicted"/>
<dbReference type="Proteomes" id="UP000306192">
    <property type="component" value="Unassembled WGS sequence"/>
</dbReference>
<dbReference type="EMBL" id="QYRT01000095">
    <property type="protein sequence ID" value="TIH26075.1"/>
    <property type="molecule type" value="Genomic_DNA"/>
</dbReference>
<accession>A0A4T2B5B9</accession>
<dbReference type="InterPro" id="IPR011335">
    <property type="entry name" value="Restrct_endonuc-II-like"/>
</dbReference>
<dbReference type="Gene3D" id="3.90.320.10">
    <property type="match status" value="1"/>
</dbReference>
<organism evidence="1 2">
    <name type="scientific">Subtercola vilae</name>
    <dbReference type="NCBI Taxonomy" id="2056433"/>
    <lineage>
        <taxon>Bacteria</taxon>
        <taxon>Bacillati</taxon>
        <taxon>Actinomycetota</taxon>
        <taxon>Actinomycetes</taxon>
        <taxon>Micrococcales</taxon>
        <taxon>Microbacteriaceae</taxon>
        <taxon>Subtercola</taxon>
    </lineage>
</organism>
<gene>
    <name evidence="1" type="ORF">D4765_19035</name>
</gene>
<evidence type="ECO:0000313" key="1">
    <source>
        <dbReference type="EMBL" id="TIH26075.1"/>
    </source>
</evidence>
<reference evidence="1 2" key="1">
    <citation type="journal article" date="2019" name="Microorganisms">
        <title>Systematic Affiliation and Genome Analysis of Subtercola vilae DB165(T) with Particular Emphasis on Cold Adaptation of an Isolate from a High-Altitude Cold Volcano Lake.</title>
        <authorList>
            <person name="Villalobos A.S."/>
            <person name="Wiese J."/>
            <person name="Imhoff J.F."/>
            <person name="Dorador C."/>
            <person name="Keller A."/>
            <person name="Hentschel U."/>
        </authorList>
    </citation>
    <scope>NUCLEOTIDE SEQUENCE [LARGE SCALE GENOMIC DNA]</scope>
    <source>
        <strain evidence="1 2">DB165</strain>
    </source>
</reference>